<feature type="domain" description="Ig-like" evidence="2">
    <location>
        <begin position="239"/>
        <end position="327"/>
    </location>
</feature>
<dbReference type="PANTHER" id="PTHR46013">
    <property type="entry name" value="VASCULAR CELL ADHESION MOLECULE 1"/>
    <property type="match status" value="1"/>
</dbReference>
<dbReference type="InterPro" id="IPR007110">
    <property type="entry name" value="Ig-like_dom"/>
</dbReference>
<dbReference type="PROSITE" id="PS50835">
    <property type="entry name" value="IG_LIKE"/>
    <property type="match status" value="2"/>
</dbReference>
<organism evidence="3 4">
    <name type="scientific">Hemibagrus guttatus</name>
    <dbReference type="NCBI Taxonomy" id="175788"/>
    <lineage>
        <taxon>Eukaryota</taxon>
        <taxon>Metazoa</taxon>
        <taxon>Chordata</taxon>
        <taxon>Craniata</taxon>
        <taxon>Vertebrata</taxon>
        <taxon>Euteleostomi</taxon>
        <taxon>Actinopterygii</taxon>
        <taxon>Neopterygii</taxon>
        <taxon>Teleostei</taxon>
        <taxon>Ostariophysi</taxon>
        <taxon>Siluriformes</taxon>
        <taxon>Bagridae</taxon>
        <taxon>Hemibagrus</taxon>
    </lineage>
</organism>
<evidence type="ECO:0000313" key="3">
    <source>
        <dbReference type="EMBL" id="KAK3511201.1"/>
    </source>
</evidence>
<keyword evidence="4" id="KW-1185">Reference proteome</keyword>
<dbReference type="CDD" id="cd00096">
    <property type="entry name" value="Ig"/>
    <property type="match status" value="1"/>
</dbReference>
<gene>
    <name evidence="3" type="ORF">QTP70_032252</name>
</gene>
<dbReference type="Gene3D" id="2.60.40.10">
    <property type="entry name" value="Immunoglobulins"/>
    <property type="match status" value="3"/>
</dbReference>
<feature type="domain" description="Ig-like" evidence="2">
    <location>
        <begin position="332"/>
        <end position="411"/>
    </location>
</feature>
<dbReference type="SUPFAM" id="SSF48726">
    <property type="entry name" value="Immunoglobulin"/>
    <property type="match status" value="3"/>
</dbReference>
<dbReference type="Proteomes" id="UP001274896">
    <property type="component" value="Unassembled WGS sequence"/>
</dbReference>
<dbReference type="Pfam" id="PF13927">
    <property type="entry name" value="Ig_3"/>
    <property type="match status" value="1"/>
</dbReference>
<comment type="caution">
    <text evidence="3">The sequence shown here is derived from an EMBL/GenBank/DDBJ whole genome shotgun (WGS) entry which is preliminary data.</text>
</comment>
<dbReference type="InterPro" id="IPR003598">
    <property type="entry name" value="Ig_sub2"/>
</dbReference>
<evidence type="ECO:0000256" key="1">
    <source>
        <dbReference type="SAM" id="Phobius"/>
    </source>
</evidence>
<keyword evidence="1" id="KW-0472">Membrane</keyword>
<keyword evidence="1" id="KW-0812">Transmembrane</keyword>
<name>A0AAE0UMF7_9TELE</name>
<dbReference type="AlphaFoldDB" id="A0AAE0UMF7"/>
<protein>
    <recommendedName>
        <fullName evidence="2">Ig-like domain-containing protein</fullName>
    </recommendedName>
</protein>
<proteinExistence type="predicted"/>
<evidence type="ECO:0000259" key="2">
    <source>
        <dbReference type="PROSITE" id="PS50835"/>
    </source>
</evidence>
<dbReference type="EMBL" id="JAUCMX010000025">
    <property type="protein sequence ID" value="KAK3511201.1"/>
    <property type="molecule type" value="Genomic_DNA"/>
</dbReference>
<dbReference type="PANTHER" id="PTHR46013:SF4">
    <property type="entry name" value="B-CELL RECEPTOR CD22-RELATED"/>
    <property type="match status" value="1"/>
</dbReference>
<dbReference type="Pfam" id="PF13895">
    <property type="entry name" value="Ig_2"/>
    <property type="match status" value="1"/>
</dbReference>
<sequence length="630" mass="69993">MGLLWDQRGSAQRSAFPSRREMMKAIFARSSGYRCDCISRVSEHCSRNPLQSSAAPEYGAGTAMGLAYTGGEETAAAAAETLAGVAEPAALTRARRSASASSSTGSRELILLAQAVLVRYSVKNEDGGSAALGTEWSKSYNQENLCALKGSTVFMNLTYTHPKDYTVKEKYWLLNPVKGKEPTDLRNEPGYSGRVQYLTDEQNHFSLRLSDVKKTDEHMYCVRALVLIKKKNDKYLFFPGVTLTVTELMVETPENVVEGNKTVLVCSTTCSLSDTPTFIWYKNDRLLDTKNNNNTLTLQPTKADDAGRYNCAVRGYEHLRSPGRTLSVRYRPKNVSVSISPSGEIVKGSSVTLTCSSDANPPVQNYTWFKKVTSLGNEKTYTISKISSEDSGEYKCKCRNEVGHQYSNSVTLNIVETKSTVQSAGIAVSIVCLLIIALILAVVLLRKKKMYCWSEEHTGEHGNIAVQSAANDTPQSNSCLTNQDEDQYANIAYPRKAVSSASSEQALYADVHHRRDKQVKTHQEEEVLYTTVNISSSHRLQWDPQHWKAYRKRDNYYTNIQMIISCSVRLEETDQLLSPVFISGAFKSNTSVLNIPVLRGRSFHRRTLSISGISCPPVYHTGIQNFILIG</sequence>
<reference evidence="3" key="1">
    <citation type="submission" date="2023-06" db="EMBL/GenBank/DDBJ databases">
        <title>Male Hemibagrus guttatus genome.</title>
        <authorList>
            <person name="Bian C."/>
        </authorList>
    </citation>
    <scope>NUCLEOTIDE SEQUENCE</scope>
    <source>
        <strain evidence="3">Male_cb2023</strain>
        <tissue evidence="3">Muscle</tissue>
    </source>
</reference>
<dbReference type="SMART" id="SM00409">
    <property type="entry name" value="IG"/>
    <property type="match status" value="3"/>
</dbReference>
<accession>A0AAE0UMF7</accession>
<dbReference type="SMART" id="SM00408">
    <property type="entry name" value="IGc2"/>
    <property type="match status" value="2"/>
</dbReference>
<keyword evidence="1" id="KW-1133">Transmembrane helix</keyword>
<feature type="transmembrane region" description="Helical" evidence="1">
    <location>
        <begin position="424"/>
        <end position="445"/>
    </location>
</feature>
<dbReference type="InterPro" id="IPR013783">
    <property type="entry name" value="Ig-like_fold"/>
</dbReference>
<dbReference type="InterPro" id="IPR036179">
    <property type="entry name" value="Ig-like_dom_sf"/>
</dbReference>
<dbReference type="InterPro" id="IPR003599">
    <property type="entry name" value="Ig_sub"/>
</dbReference>
<evidence type="ECO:0000313" key="4">
    <source>
        <dbReference type="Proteomes" id="UP001274896"/>
    </source>
</evidence>